<feature type="region of interest" description="Disordered" evidence="1">
    <location>
        <begin position="1"/>
        <end position="21"/>
    </location>
</feature>
<evidence type="ECO:0000259" key="2">
    <source>
        <dbReference type="Pfam" id="PF13962"/>
    </source>
</evidence>
<dbReference type="Proteomes" id="UP000265520">
    <property type="component" value="Unassembled WGS sequence"/>
</dbReference>
<dbReference type="Pfam" id="PF13962">
    <property type="entry name" value="PGG"/>
    <property type="match status" value="1"/>
</dbReference>
<evidence type="ECO:0000313" key="3">
    <source>
        <dbReference type="EMBL" id="MCH82613.1"/>
    </source>
</evidence>
<dbReference type="AlphaFoldDB" id="A0A392M691"/>
<evidence type="ECO:0000313" key="4">
    <source>
        <dbReference type="Proteomes" id="UP000265520"/>
    </source>
</evidence>
<feature type="compositionally biased region" description="Polar residues" evidence="1">
    <location>
        <begin position="1"/>
        <end position="15"/>
    </location>
</feature>
<proteinExistence type="predicted"/>
<protein>
    <submittedName>
        <fullName evidence="3">Ankyrin repeat plant-like protein</fullName>
    </submittedName>
</protein>
<dbReference type="EMBL" id="LXQA010003931">
    <property type="protein sequence ID" value="MCH82613.1"/>
    <property type="molecule type" value="Genomic_DNA"/>
</dbReference>
<feature type="domain" description="PGG" evidence="2">
    <location>
        <begin position="44"/>
        <end position="83"/>
    </location>
</feature>
<name>A0A392M691_9FABA</name>
<sequence>MNNEVENLGGSTIETPKNEEPKKGCWRKLLELAESCLSHKDKDKWLDEMKGNLGLMATVVATMTFQMALNPPGGIRSVRDDPHPPGANNAYAYPPGTNNAYANSPGPNNPGTDHGIDCGKFGLGTYWDLCPGEAVIVEFLCITGFLCGCYQ</sequence>
<reference evidence="3 4" key="1">
    <citation type="journal article" date="2018" name="Front. Plant Sci.">
        <title>Red Clover (Trifolium pratense) and Zigzag Clover (T. medium) - A Picture of Genomic Similarities and Differences.</title>
        <authorList>
            <person name="Dluhosova J."/>
            <person name="Istvanek J."/>
            <person name="Nedelnik J."/>
            <person name="Repkova J."/>
        </authorList>
    </citation>
    <scope>NUCLEOTIDE SEQUENCE [LARGE SCALE GENOMIC DNA]</scope>
    <source>
        <strain evidence="4">cv. 10/8</strain>
        <tissue evidence="3">Leaf</tissue>
    </source>
</reference>
<dbReference type="InterPro" id="IPR026961">
    <property type="entry name" value="PGG_dom"/>
</dbReference>
<keyword evidence="4" id="KW-1185">Reference proteome</keyword>
<comment type="caution">
    <text evidence="3">The sequence shown here is derived from an EMBL/GenBank/DDBJ whole genome shotgun (WGS) entry which is preliminary data.</text>
</comment>
<evidence type="ECO:0000256" key="1">
    <source>
        <dbReference type="SAM" id="MobiDB-lite"/>
    </source>
</evidence>
<organism evidence="3 4">
    <name type="scientific">Trifolium medium</name>
    <dbReference type="NCBI Taxonomy" id="97028"/>
    <lineage>
        <taxon>Eukaryota</taxon>
        <taxon>Viridiplantae</taxon>
        <taxon>Streptophyta</taxon>
        <taxon>Embryophyta</taxon>
        <taxon>Tracheophyta</taxon>
        <taxon>Spermatophyta</taxon>
        <taxon>Magnoliopsida</taxon>
        <taxon>eudicotyledons</taxon>
        <taxon>Gunneridae</taxon>
        <taxon>Pentapetalae</taxon>
        <taxon>rosids</taxon>
        <taxon>fabids</taxon>
        <taxon>Fabales</taxon>
        <taxon>Fabaceae</taxon>
        <taxon>Papilionoideae</taxon>
        <taxon>50 kb inversion clade</taxon>
        <taxon>NPAAA clade</taxon>
        <taxon>Hologalegina</taxon>
        <taxon>IRL clade</taxon>
        <taxon>Trifolieae</taxon>
        <taxon>Trifolium</taxon>
    </lineage>
</organism>
<accession>A0A392M691</accession>
<gene>
    <name evidence="3" type="ORF">A2U01_0003424</name>
</gene>